<evidence type="ECO:0000256" key="10">
    <source>
        <dbReference type="SAM" id="SignalP"/>
    </source>
</evidence>
<evidence type="ECO:0000256" key="1">
    <source>
        <dbReference type="ARBA" id="ARBA00007664"/>
    </source>
</evidence>
<evidence type="ECO:0000256" key="9">
    <source>
        <dbReference type="PIRSR" id="PIRSR001134-2"/>
    </source>
</evidence>
<dbReference type="AlphaFoldDB" id="A0A4R4TG93"/>
<feature type="active site" description="Charge relay system" evidence="8">
    <location>
        <position position="183"/>
    </location>
</feature>
<feature type="disulfide bond" evidence="9">
    <location>
        <begin position="129"/>
        <end position="149"/>
    </location>
</feature>
<gene>
    <name evidence="13" type="ORF">E1283_15030</name>
</gene>
<dbReference type="InterPro" id="IPR001254">
    <property type="entry name" value="Trypsin_dom"/>
</dbReference>
<reference evidence="13 14" key="1">
    <citation type="submission" date="2019-03" db="EMBL/GenBank/DDBJ databases">
        <title>Draft genome sequences of novel Actinobacteria.</title>
        <authorList>
            <person name="Sahin N."/>
            <person name="Ay H."/>
            <person name="Saygin H."/>
        </authorList>
    </citation>
    <scope>NUCLEOTIDE SEQUENCE [LARGE SCALE GENOMIC DNA]</scope>
    <source>
        <strain evidence="13 14">DSM 41900</strain>
    </source>
</reference>
<name>A0A4R4TG93_9ACTN</name>
<proteinExistence type="inferred from homology"/>
<dbReference type="GO" id="GO:0006508">
    <property type="term" value="P:proteolysis"/>
    <property type="evidence" value="ECO:0007669"/>
    <property type="project" value="UniProtKB-KW"/>
</dbReference>
<keyword evidence="6" id="KW-0865">Zymogen</keyword>
<keyword evidence="4" id="KW-0378">Hydrolase</keyword>
<evidence type="ECO:0000256" key="4">
    <source>
        <dbReference type="ARBA" id="ARBA00022801"/>
    </source>
</evidence>
<dbReference type="Proteomes" id="UP000295345">
    <property type="component" value="Unassembled WGS sequence"/>
</dbReference>
<dbReference type="CDD" id="cd21112">
    <property type="entry name" value="alphaLP-like"/>
    <property type="match status" value="1"/>
</dbReference>
<evidence type="ECO:0000259" key="11">
    <source>
        <dbReference type="Pfam" id="PF00089"/>
    </source>
</evidence>
<protein>
    <submittedName>
        <fullName evidence="13">Serine protease</fullName>
    </submittedName>
</protein>
<dbReference type="Gene3D" id="2.40.10.10">
    <property type="entry name" value="Trypsin-like serine proteases"/>
    <property type="match status" value="2"/>
</dbReference>
<dbReference type="InterPro" id="IPR001316">
    <property type="entry name" value="Pept_S1A_streptogrisin"/>
</dbReference>
<feature type="disulfide bond" evidence="9">
    <location>
        <begin position="219"/>
        <end position="229"/>
    </location>
</feature>
<dbReference type="InterPro" id="IPR043504">
    <property type="entry name" value="Peptidase_S1_PA_chymotrypsin"/>
</dbReference>
<feature type="signal peptide" evidence="10">
    <location>
        <begin position="1"/>
        <end position="39"/>
    </location>
</feature>
<dbReference type="Pfam" id="PF00089">
    <property type="entry name" value="Trypsin"/>
    <property type="match status" value="1"/>
</dbReference>
<evidence type="ECO:0000256" key="6">
    <source>
        <dbReference type="ARBA" id="ARBA00023145"/>
    </source>
</evidence>
<accession>A0A4R4TG93</accession>
<keyword evidence="2 13" id="KW-0645">Protease</keyword>
<keyword evidence="14" id="KW-1185">Reference proteome</keyword>
<dbReference type="PRINTS" id="PR00861">
    <property type="entry name" value="ALYTICPTASE"/>
</dbReference>
<evidence type="ECO:0000256" key="2">
    <source>
        <dbReference type="ARBA" id="ARBA00022670"/>
    </source>
</evidence>
<evidence type="ECO:0000313" key="13">
    <source>
        <dbReference type="EMBL" id="TDC74644.1"/>
    </source>
</evidence>
<feature type="domain" description="Peptidase S1A alpha-lytic prodomain" evidence="12">
    <location>
        <begin position="44"/>
        <end position="98"/>
    </location>
</feature>
<dbReference type="InterPro" id="IPR006311">
    <property type="entry name" value="TAT_signal"/>
</dbReference>
<evidence type="ECO:0000256" key="8">
    <source>
        <dbReference type="PIRSR" id="PIRSR001134-1"/>
    </source>
</evidence>
<keyword evidence="5" id="KW-0720">Serine protease</keyword>
<sequence length="306" mass="30967">MRSKRTTSRRRLARGLRALAVATGLVAASALFLPATAQADDGAFSATELSAASEAVEAAGIGGLAWAVDQTTDTVTVLADDTVSAADLAELRDTAGDLAGALDVQRTEGTFEKYLQGGDAIYADVGWRCSLGFNVRSGSSYYFLTAGHCTADPYGGPTPPYPLWHNGSAWIGYTAGSSFPVNDFGIVAYDPQPSSVPGTVAGGGTITGFANPVVGQSACRSGSTTGVRCGSVTGLGWTVDYGNGEVVYDMIQTNICAEPGDSGGPLWSGATGLGLTSGGSGNCTSGGVTFFQPVVEAANAYGVTVP</sequence>
<feature type="active site" description="Charge relay system" evidence="8">
    <location>
        <position position="262"/>
    </location>
</feature>
<dbReference type="PROSITE" id="PS51318">
    <property type="entry name" value="TAT"/>
    <property type="match status" value="1"/>
</dbReference>
<dbReference type="RefSeq" id="WP_132818537.1">
    <property type="nucleotide sequence ID" value="NZ_SMKI01000138.1"/>
</dbReference>
<feature type="chain" id="PRO_5020471640" evidence="10">
    <location>
        <begin position="40"/>
        <end position="306"/>
    </location>
</feature>
<dbReference type="PIRSF" id="PIRSF001134">
    <property type="entry name" value="Streptogrisin"/>
    <property type="match status" value="1"/>
</dbReference>
<comment type="caution">
    <text evidence="13">The sequence shown here is derived from an EMBL/GenBank/DDBJ whole genome shotgun (WGS) entry which is preliminary data.</text>
</comment>
<dbReference type="GO" id="GO:0005576">
    <property type="term" value="C:extracellular region"/>
    <property type="evidence" value="ECO:0007669"/>
    <property type="project" value="InterPro"/>
</dbReference>
<evidence type="ECO:0000256" key="3">
    <source>
        <dbReference type="ARBA" id="ARBA00022729"/>
    </source>
</evidence>
<feature type="active site" description="Charge relay system" evidence="8">
    <location>
        <position position="148"/>
    </location>
</feature>
<feature type="domain" description="Peptidase S1" evidence="11">
    <location>
        <begin position="140"/>
        <end position="297"/>
    </location>
</feature>
<evidence type="ECO:0000256" key="5">
    <source>
        <dbReference type="ARBA" id="ARBA00022825"/>
    </source>
</evidence>
<evidence type="ECO:0000256" key="7">
    <source>
        <dbReference type="ARBA" id="ARBA00023157"/>
    </source>
</evidence>
<dbReference type="InterPro" id="IPR004236">
    <property type="entry name" value="Pept_S1_alpha_lytic"/>
</dbReference>
<evidence type="ECO:0000259" key="12">
    <source>
        <dbReference type="Pfam" id="PF02983"/>
    </source>
</evidence>
<dbReference type="InterPro" id="IPR009003">
    <property type="entry name" value="Peptidase_S1_PA"/>
</dbReference>
<comment type="similarity">
    <text evidence="1">Belongs to the peptidase S1 family.</text>
</comment>
<organism evidence="13 14">
    <name type="scientific">Streptomyces hainanensis</name>
    <dbReference type="NCBI Taxonomy" id="402648"/>
    <lineage>
        <taxon>Bacteria</taxon>
        <taxon>Bacillati</taxon>
        <taxon>Actinomycetota</taxon>
        <taxon>Actinomycetes</taxon>
        <taxon>Kitasatosporales</taxon>
        <taxon>Streptomycetaceae</taxon>
        <taxon>Streptomyces</taxon>
    </lineage>
</organism>
<evidence type="ECO:0000313" key="14">
    <source>
        <dbReference type="Proteomes" id="UP000295345"/>
    </source>
</evidence>
<dbReference type="SUPFAM" id="SSF50494">
    <property type="entry name" value="Trypsin-like serine proteases"/>
    <property type="match status" value="1"/>
</dbReference>
<keyword evidence="7 9" id="KW-1015">Disulfide bond</keyword>
<dbReference type="OrthoDB" id="4151186at2"/>
<feature type="disulfide bond" evidence="9">
    <location>
        <begin position="256"/>
        <end position="283"/>
    </location>
</feature>
<dbReference type="EMBL" id="SMKI01000138">
    <property type="protein sequence ID" value="TDC74644.1"/>
    <property type="molecule type" value="Genomic_DNA"/>
</dbReference>
<dbReference type="GO" id="GO:0004252">
    <property type="term" value="F:serine-type endopeptidase activity"/>
    <property type="evidence" value="ECO:0007669"/>
    <property type="project" value="InterPro"/>
</dbReference>
<keyword evidence="3 10" id="KW-0732">Signal</keyword>
<dbReference type="Pfam" id="PF02983">
    <property type="entry name" value="Pro_Al_protease"/>
    <property type="match status" value="1"/>
</dbReference>